<dbReference type="GO" id="GO:0007005">
    <property type="term" value="P:mitochondrion organization"/>
    <property type="evidence" value="ECO:0007669"/>
    <property type="project" value="InterPro"/>
</dbReference>
<name>K3WPE7_GLOUD</name>
<dbReference type="EMBL" id="GL376635">
    <property type="status" value="NOT_ANNOTATED_CDS"/>
    <property type="molecule type" value="Genomic_DNA"/>
</dbReference>
<reference evidence="1" key="3">
    <citation type="submission" date="2015-02" db="UniProtKB">
        <authorList>
            <consortium name="EnsemblProtists"/>
        </authorList>
    </citation>
    <scope>IDENTIFICATION</scope>
    <source>
        <strain evidence="1">DAOM BR144</strain>
    </source>
</reference>
<dbReference type="InParanoid" id="K3WPE7"/>
<keyword evidence="2" id="KW-1185">Reference proteome</keyword>
<organism evidence="1 2">
    <name type="scientific">Globisporangium ultimum (strain ATCC 200006 / CBS 805.95 / DAOM BR144)</name>
    <name type="common">Pythium ultimum</name>
    <dbReference type="NCBI Taxonomy" id="431595"/>
    <lineage>
        <taxon>Eukaryota</taxon>
        <taxon>Sar</taxon>
        <taxon>Stramenopiles</taxon>
        <taxon>Oomycota</taxon>
        <taxon>Peronosporomycetes</taxon>
        <taxon>Pythiales</taxon>
        <taxon>Pythiaceae</taxon>
        <taxon>Globisporangium</taxon>
    </lineage>
</organism>
<dbReference type="EnsemblProtists" id="PYU1_T006839">
    <property type="protein sequence ID" value="PYU1_T006839"/>
    <property type="gene ID" value="PYU1_G006825"/>
</dbReference>
<reference evidence="2" key="2">
    <citation type="submission" date="2010-04" db="EMBL/GenBank/DDBJ databases">
        <authorList>
            <person name="Buell R."/>
            <person name="Hamilton J."/>
            <person name="Hostetler J."/>
        </authorList>
    </citation>
    <scope>NUCLEOTIDE SEQUENCE [LARGE SCALE GENOMIC DNA]</scope>
    <source>
        <strain evidence="2">DAOM:BR144</strain>
    </source>
</reference>
<dbReference type="Proteomes" id="UP000019132">
    <property type="component" value="Unassembled WGS sequence"/>
</dbReference>
<dbReference type="PANTHER" id="PTHR13523">
    <property type="entry name" value="COILED-COIL-HELIX-COILED-COIL-HELIX DOMAIN CONTAINING 2/NUR77"/>
    <property type="match status" value="1"/>
</dbReference>
<evidence type="ECO:0008006" key="3">
    <source>
        <dbReference type="Google" id="ProtNLM"/>
    </source>
</evidence>
<dbReference type="PANTHER" id="PTHR13523:SF2">
    <property type="entry name" value="COILED-COIL-HELIX-COILED-COIL-HELIX DOMAIN CONTAINING 2, ISOFORM A-RELATED"/>
    <property type="match status" value="1"/>
</dbReference>
<protein>
    <recommendedName>
        <fullName evidence="3">CHCH domain-containing protein</fullName>
    </recommendedName>
</protein>
<reference evidence="2" key="1">
    <citation type="journal article" date="2010" name="Genome Biol.">
        <title>Genome sequence of the necrotrophic plant pathogen Pythium ultimum reveals original pathogenicity mechanisms and effector repertoire.</title>
        <authorList>
            <person name="Levesque C.A."/>
            <person name="Brouwer H."/>
            <person name="Cano L."/>
            <person name="Hamilton J.P."/>
            <person name="Holt C."/>
            <person name="Huitema E."/>
            <person name="Raffaele S."/>
            <person name="Robideau G.P."/>
            <person name="Thines M."/>
            <person name="Win J."/>
            <person name="Zerillo M.M."/>
            <person name="Beakes G.W."/>
            <person name="Boore J.L."/>
            <person name="Busam D."/>
            <person name="Dumas B."/>
            <person name="Ferriera S."/>
            <person name="Fuerstenberg S.I."/>
            <person name="Gachon C.M."/>
            <person name="Gaulin E."/>
            <person name="Govers F."/>
            <person name="Grenville-Briggs L."/>
            <person name="Horner N."/>
            <person name="Hostetler J."/>
            <person name="Jiang R.H."/>
            <person name="Johnson J."/>
            <person name="Krajaejun T."/>
            <person name="Lin H."/>
            <person name="Meijer H.J."/>
            <person name="Moore B."/>
            <person name="Morris P."/>
            <person name="Phuntmart V."/>
            <person name="Puiu D."/>
            <person name="Shetty J."/>
            <person name="Stajich J.E."/>
            <person name="Tripathy S."/>
            <person name="Wawra S."/>
            <person name="van West P."/>
            <person name="Whitty B.R."/>
            <person name="Coutinho P.M."/>
            <person name="Henrissat B."/>
            <person name="Martin F."/>
            <person name="Thomas P.D."/>
            <person name="Tyler B.M."/>
            <person name="De Vries R.P."/>
            <person name="Kamoun S."/>
            <person name="Yandell M."/>
            <person name="Tisserat N."/>
            <person name="Buell C.R."/>
        </authorList>
    </citation>
    <scope>NUCLEOTIDE SEQUENCE</scope>
    <source>
        <strain evidence="2">DAOM:BR144</strain>
    </source>
</reference>
<accession>K3WPE7</accession>
<dbReference type="HOGENOM" id="CLU_093520_1_1_1"/>
<evidence type="ECO:0000313" key="2">
    <source>
        <dbReference type="Proteomes" id="UP000019132"/>
    </source>
</evidence>
<proteinExistence type="predicted"/>
<dbReference type="STRING" id="431595.K3WPE7"/>
<dbReference type="VEuPathDB" id="FungiDB:PYU1_G006825"/>
<dbReference type="GO" id="GO:0005739">
    <property type="term" value="C:mitochondrion"/>
    <property type="evidence" value="ECO:0007669"/>
    <property type="project" value="TreeGrafter"/>
</dbReference>
<dbReference type="InterPro" id="IPR055304">
    <property type="entry name" value="CHCHD2/10-like"/>
</dbReference>
<evidence type="ECO:0000313" key="1">
    <source>
        <dbReference type="EnsemblProtists" id="PYU1_T006839"/>
    </source>
</evidence>
<dbReference type="GO" id="GO:0005634">
    <property type="term" value="C:nucleus"/>
    <property type="evidence" value="ECO:0007669"/>
    <property type="project" value="TreeGrafter"/>
</dbReference>
<sequence length="117" mass="11907">MRKPSPPAATAASAGAAVATHAGNNNNIRGTLVGTVAEGMAFGTGSAVARAAVGAVASGGDGHYSATQPAASLNPSDVCSDEKKAFMDCLSKTCNDIFACQSYQEMLNQCRHERESQ</sequence>
<dbReference type="AlphaFoldDB" id="K3WPE7"/>